<proteinExistence type="predicted"/>
<protein>
    <recommendedName>
        <fullName evidence="10">Xylose transport system permease protein XylH</fullName>
    </recommendedName>
</protein>
<keyword evidence="3" id="KW-1003">Cell membrane</keyword>
<dbReference type="PANTHER" id="PTHR32196:SF32">
    <property type="entry name" value="XYLOSE TRANSPORT SYSTEM PERMEASE PROTEIN XYLH"/>
    <property type="match status" value="1"/>
</dbReference>
<keyword evidence="7 12" id="KW-1133">Transmembrane helix</keyword>
<feature type="region of interest" description="Disordered" evidence="11">
    <location>
        <begin position="1"/>
        <end position="26"/>
    </location>
</feature>
<evidence type="ECO:0000256" key="3">
    <source>
        <dbReference type="ARBA" id="ARBA00022475"/>
    </source>
</evidence>
<dbReference type="OrthoDB" id="3468954at2"/>
<dbReference type="RefSeq" id="WP_073390967.1">
    <property type="nucleotide sequence ID" value="NZ_FQVU01000003.1"/>
</dbReference>
<feature type="transmembrane region" description="Helical" evidence="12">
    <location>
        <begin position="191"/>
        <end position="212"/>
    </location>
</feature>
<dbReference type="CDD" id="cd06579">
    <property type="entry name" value="TM_PBP1_transp_AraH_like"/>
    <property type="match status" value="1"/>
</dbReference>
<evidence type="ECO:0000256" key="5">
    <source>
        <dbReference type="ARBA" id="ARBA00022597"/>
    </source>
</evidence>
<feature type="transmembrane region" description="Helical" evidence="12">
    <location>
        <begin position="90"/>
        <end position="110"/>
    </location>
</feature>
<feature type="transmembrane region" description="Helical" evidence="12">
    <location>
        <begin position="219"/>
        <end position="239"/>
    </location>
</feature>
<feature type="transmembrane region" description="Helical" evidence="12">
    <location>
        <begin position="438"/>
        <end position="456"/>
    </location>
</feature>
<keyword evidence="14" id="KW-1185">Reference proteome</keyword>
<dbReference type="Pfam" id="PF02653">
    <property type="entry name" value="BPD_transp_2"/>
    <property type="match status" value="1"/>
</dbReference>
<feature type="transmembrane region" description="Helical" evidence="12">
    <location>
        <begin position="168"/>
        <end position="185"/>
    </location>
</feature>
<evidence type="ECO:0000256" key="9">
    <source>
        <dbReference type="ARBA" id="ARBA00035611"/>
    </source>
</evidence>
<feature type="transmembrane region" description="Helical" evidence="12">
    <location>
        <begin position="146"/>
        <end position="163"/>
    </location>
</feature>
<sequence length="488" mass="50839">MTTPDPGSRPSLAKTSSAATDDDSSRLGRAGSFSLDVERRNIGLGLRGYVNKIRGGDPGALPSVLGLIVLGLIFSQVSDRFLSKGNIGALPGQGAYIALIALGLVFVLLLGEIDLSAGTLGGICASFAAQAIVSDGLRGGIPGQTLLFPIMLILMLVALALGVWQRTWIGVGMVVLGLLLVLVGLDKHVVLALLFSICVGAAVGIITGFLVAKVGIPSFIVTLALFLAWQGVVLFALNGNPIGTNNYPFWYGLTHNNMSVFWSWVFAVVVGGGYLVYTVFRSFRAQQRGLAADTYGLVFLRGGLILLAALVLTFLAVQNRNPNPNFVIQGIPWAASIPIALMIVCSIALTKTTWGRHLFATGGNTEAARRAGIDVTRIKISAFIASSSFAAVGGAFLASYQGSASLDLGAGNILLFSVAAAVIGGTSLFGGRGKARDAVIGALVIVIIPNGILLRPSLPAQYQNVITGVVLLIAAAVDALSRRRARTR</sequence>
<comment type="subcellular location">
    <subcellularLocation>
        <location evidence="1">Cell membrane</location>
        <topology evidence="1">Multi-pass membrane protein</topology>
    </subcellularLocation>
</comment>
<feature type="transmembrane region" description="Helical" evidence="12">
    <location>
        <begin position="380"/>
        <end position="401"/>
    </location>
</feature>
<accession>A0A1M5N4G2</accession>
<feature type="transmembrane region" description="Helical" evidence="12">
    <location>
        <begin position="330"/>
        <end position="349"/>
    </location>
</feature>
<keyword evidence="2" id="KW-0813">Transport</keyword>
<evidence type="ECO:0000256" key="11">
    <source>
        <dbReference type="SAM" id="MobiDB-lite"/>
    </source>
</evidence>
<reference evidence="14" key="1">
    <citation type="submission" date="2016-11" db="EMBL/GenBank/DDBJ databases">
        <authorList>
            <person name="Varghese N."/>
            <person name="Submissions S."/>
        </authorList>
    </citation>
    <scope>NUCLEOTIDE SEQUENCE [LARGE SCALE GENOMIC DNA]</scope>
    <source>
        <strain evidence="14">DSM 45627</strain>
    </source>
</reference>
<feature type="transmembrane region" description="Helical" evidence="12">
    <location>
        <begin position="59"/>
        <end position="78"/>
    </location>
</feature>
<evidence type="ECO:0000313" key="13">
    <source>
        <dbReference type="EMBL" id="SHG84450.1"/>
    </source>
</evidence>
<dbReference type="GO" id="GO:0005886">
    <property type="term" value="C:plasma membrane"/>
    <property type="evidence" value="ECO:0007669"/>
    <property type="project" value="UniProtKB-SubCell"/>
</dbReference>
<keyword evidence="8 12" id="KW-0472">Membrane</keyword>
<dbReference type="Proteomes" id="UP000186132">
    <property type="component" value="Unassembled WGS sequence"/>
</dbReference>
<evidence type="ECO:0000256" key="10">
    <source>
        <dbReference type="ARBA" id="ARBA00035686"/>
    </source>
</evidence>
<keyword evidence="6 12" id="KW-0812">Transmembrane</keyword>
<comment type="function">
    <text evidence="9">Part of the binding-protein-dependent transport system for D-xylose. Probably responsible for the translocation of the substrate across the membrane.</text>
</comment>
<gene>
    <name evidence="13" type="ORF">SAMN05443575_2913</name>
</gene>
<evidence type="ECO:0000256" key="7">
    <source>
        <dbReference type="ARBA" id="ARBA00022989"/>
    </source>
</evidence>
<keyword evidence="5" id="KW-0762">Sugar transport</keyword>
<feature type="transmembrane region" description="Helical" evidence="12">
    <location>
        <begin position="298"/>
        <end position="318"/>
    </location>
</feature>
<name>A0A1M5N4G2_9ACTN</name>
<evidence type="ECO:0000313" key="14">
    <source>
        <dbReference type="Proteomes" id="UP000186132"/>
    </source>
</evidence>
<evidence type="ECO:0000256" key="8">
    <source>
        <dbReference type="ARBA" id="ARBA00023136"/>
    </source>
</evidence>
<dbReference type="PANTHER" id="PTHR32196">
    <property type="entry name" value="ABC TRANSPORTER PERMEASE PROTEIN YPHD-RELATED-RELATED"/>
    <property type="match status" value="1"/>
</dbReference>
<feature type="transmembrane region" description="Helical" evidence="12">
    <location>
        <begin position="259"/>
        <end position="277"/>
    </location>
</feature>
<dbReference type="STRING" id="1206085.SAMN05443575_2913"/>
<dbReference type="InterPro" id="IPR001851">
    <property type="entry name" value="ABC_transp_permease"/>
</dbReference>
<evidence type="ECO:0000256" key="1">
    <source>
        <dbReference type="ARBA" id="ARBA00004651"/>
    </source>
</evidence>
<evidence type="ECO:0000256" key="2">
    <source>
        <dbReference type="ARBA" id="ARBA00022448"/>
    </source>
</evidence>
<evidence type="ECO:0000256" key="12">
    <source>
        <dbReference type="SAM" id="Phobius"/>
    </source>
</evidence>
<organism evidence="13 14">
    <name type="scientific">Jatrophihabitans endophyticus</name>
    <dbReference type="NCBI Taxonomy" id="1206085"/>
    <lineage>
        <taxon>Bacteria</taxon>
        <taxon>Bacillati</taxon>
        <taxon>Actinomycetota</taxon>
        <taxon>Actinomycetes</taxon>
        <taxon>Jatrophihabitantales</taxon>
        <taxon>Jatrophihabitantaceae</taxon>
        <taxon>Jatrophihabitans</taxon>
    </lineage>
</organism>
<feature type="transmembrane region" description="Helical" evidence="12">
    <location>
        <begin position="462"/>
        <end position="480"/>
    </location>
</feature>
<evidence type="ECO:0000256" key="6">
    <source>
        <dbReference type="ARBA" id="ARBA00022692"/>
    </source>
</evidence>
<dbReference type="AlphaFoldDB" id="A0A1M5N4G2"/>
<dbReference type="EMBL" id="FQVU01000003">
    <property type="protein sequence ID" value="SHG84450.1"/>
    <property type="molecule type" value="Genomic_DNA"/>
</dbReference>
<feature type="transmembrane region" description="Helical" evidence="12">
    <location>
        <begin position="413"/>
        <end position="431"/>
    </location>
</feature>
<keyword evidence="4" id="KW-0997">Cell inner membrane</keyword>
<evidence type="ECO:0000256" key="4">
    <source>
        <dbReference type="ARBA" id="ARBA00022519"/>
    </source>
</evidence>
<dbReference type="GO" id="GO:0022857">
    <property type="term" value="F:transmembrane transporter activity"/>
    <property type="evidence" value="ECO:0007669"/>
    <property type="project" value="InterPro"/>
</dbReference>